<organism evidence="2 3">
    <name type="scientific">Nepenthes gracilis</name>
    <name type="common">Slender pitcher plant</name>
    <dbReference type="NCBI Taxonomy" id="150966"/>
    <lineage>
        <taxon>Eukaryota</taxon>
        <taxon>Viridiplantae</taxon>
        <taxon>Streptophyta</taxon>
        <taxon>Embryophyta</taxon>
        <taxon>Tracheophyta</taxon>
        <taxon>Spermatophyta</taxon>
        <taxon>Magnoliopsida</taxon>
        <taxon>eudicotyledons</taxon>
        <taxon>Gunneridae</taxon>
        <taxon>Pentapetalae</taxon>
        <taxon>Caryophyllales</taxon>
        <taxon>Nepenthaceae</taxon>
        <taxon>Nepenthes</taxon>
    </lineage>
</organism>
<dbReference type="Proteomes" id="UP001279734">
    <property type="component" value="Unassembled WGS sequence"/>
</dbReference>
<proteinExistence type="predicted"/>
<comment type="caution">
    <text evidence="2">The sequence shown here is derived from an EMBL/GenBank/DDBJ whole genome shotgun (WGS) entry which is preliminary data.</text>
</comment>
<evidence type="ECO:0000313" key="3">
    <source>
        <dbReference type="Proteomes" id="UP001279734"/>
    </source>
</evidence>
<sequence>MATTVDGYYTWARAMDCREQAKISGSETPSRGLHYDRQIQYSQTQNGSSIMYWLPKMFQGKTARYQRVGRRDKKLLRQEICCVKEKGRWGDDMAPSCGGRSARHNASGRARHLPGNGVSRHLSLTH</sequence>
<name>A0AAD3S758_NEPGR</name>
<accession>A0AAD3S758</accession>
<evidence type="ECO:0000313" key="2">
    <source>
        <dbReference type="EMBL" id="GMH05752.1"/>
    </source>
</evidence>
<keyword evidence="3" id="KW-1185">Reference proteome</keyword>
<feature type="region of interest" description="Disordered" evidence="1">
    <location>
        <begin position="89"/>
        <end position="126"/>
    </location>
</feature>
<dbReference type="AlphaFoldDB" id="A0AAD3S758"/>
<evidence type="ECO:0000256" key="1">
    <source>
        <dbReference type="SAM" id="MobiDB-lite"/>
    </source>
</evidence>
<protein>
    <submittedName>
        <fullName evidence="2">Uncharacterized protein</fullName>
    </submittedName>
</protein>
<dbReference type="EMBL" id="BSYO01000006">
    <property type="protein sequence ID" value="GMH05752.1"/>
    <property type="molecule type" value="Genomic_DNA"/>
</dbReference>
<reference evidence="2" key="1">
    <citation type="submission" date="2023-05" db="EMBL/GenBank/DDBJ databases">
        <title>Nepenthes gracilis genome sequencing.</title>
        <authorList>
            <person name="Fukushima K."/>
        </authorList>
    </citation>
    <scope>NUCLEOTIDE SEQUENCE</scope>
    <source>
        <strain evidence="2">SING2019-196</strain>
    </source>
</reference>
<gene>
    <name evidence="2" type="ORF">Nepgr_007592</name>
</gene>